<dbReference type="AlphaFoldDB" id="A0A9D2MQV2"/>
<name>A0A9D2MQV2_9FIRM</name>
<feature type="region of interest" description="Disordered" evidence="1">
    <location>
        <begin position="95"/>
        <end position="132"/>
    </location>
</feature>
<reference evidence="2" key="1">
    <citation type="journal article" date="2021" name="PeerJ">
        <title>Extensive microbial diversity within the chicken gut microbiome revealed by metagenomics and culture.</title>
        <authorList>
            <person name="Gilroy R."/>
            <person name="Ravi A."/>
            <person name="Getino M."/>
            <person name="Pursley I."/>
            <person name="Horton D.L."/>
            <person name="Alikhan N.F."/>
            <person name="Baker D."/>
            <person name="Gharbi K."/>
            <person name="Hall N."/>
            <person name="Watson M."/>
            <person name="Adriaenssens E.M."/>
            <person name="Foster-Nyarko E."/>
            <person name="Jarju S."/>
            <person name="Secka A."/>
            <person name="Antonio M."/>
            <person name="Oren A."/>
            <person name="Chaudhuri R.R."/>
            <person name="La Ragione R."/>
            <person name="Hildebrand F."/>
            <person name="Pallen M.J."/>
        </authorList>
    </citation>
    <scope>NUCLEOTIDE SEQUENCE</scope>
    <source>
        <strain evidence="2">USAMLcec3-2134</strain>
    </source>
</reference>
<evidence type="ECO:0000313" key="2">
    <source>
        <dbReference type="EMBL" id="HJB90346.1"/>
    </source>
</evidence>
<reference evidence="2" key="2">
    <citation type="submission" date="2021-04" db="EMBL/GenBank/DDBJ databases">
        <authorList>
            <person name="Gilroy R."/>
        </authorList>
    </citation>
    <scope>NUCLEOTIDE SEQUENCE</scope>
    <source>
        <strain evidence="2">USAMLcec3-2134</strain>
    </source>
</reference>
<comment type="caution">
    <text evidence="2">The sequence shown here is derived from an EMBL/GenBank/DDBJ whole genome shotgun (WGS) entry which is preliminary data.</text>
</comment>
<sequence>MEEAMISLWCPALSFAKSPSDGGVMKQLCSLFPVLLFYGQEEEIDLQSESAGTYEAIVRAEGRDEYTQGLADETLDAPETSGGRVRVDESLQKLLEEENGRTGGEESLQAAQEEGREGAGAGPDAEEAGKQEEYRWDFYEKYDALLEEFYAVDAATAADESLLNLDALLGKDLSIEKREDEEPQILIYHTHSQEDFADSVPGDASTTILGVGEFLAQLLRDRYGYNVMHHLGQYDVENRDYAYSESLPALEELLARNPSIEVVIDLHRDAVAEGTRLVTEIEGRPTARFMFFNGLSRLRKHGDIDYLPNENLADNLAFSFQMQVLCNEYYPGLTRKIYLKGYRYNMHLKPRYLLVEMGAQTNTYEECYNACIPLARMLDLELSGADFGIRP</sequence>
<dbReference type="EMBL" id="DWXE01000008">
    <property type="protein sequence ID" value="HJB90346.1"/>
    <property type="molecule type" value="Genomic_DNA"/>
</dbReference>
<accession>A0A9D2MQV2</accession>
<dbReference type="InterPro" id="IPR010897">
    <property type="entry name" value="Spore_II_P"/>
</dbReference>
<evidence type="ECO:0000313" key="3">
    <source>
        <dbReference type="Proteomes" id="UP000886883"/>
    </source>
</evidence>
<dbReference type="Pfam" id="PF07454">
    <property type="entry name" value="SpoIIP"/>
    <property type="match status" value="1"/>
</dbReference>
<evidence type="ECO:0000256" key="1">
    <source>
        <dbReference type="SAM" id="MobiDB-lite"/>
    </source>
</evidence>
<feature type="compositionally biased region" description="Basic and acidic residues" evidence="1">
    <location>
        <begin position="95"/>
        <end position="104"/>
    </location>
</feature>
<protein>
    <submittedName>
        <fullName evidence="2">Stage II sporulation protein P</fullName>
    </submittedName>
</protein>
<dbReference type="Proteomes" id="UP000886883">
    <property type="component" value="Unassembled WGS sequence"/>
</dbReference>
<gene>
    <name evidence="2" type="ORF">H9763_02635</name>
</gene>
<organism evidence="2 3">
    <name type="scientific">Candidatus Eisenbergiella merdigallinarum</name>
    <dbReference type="NCBI Taxonomy" id="2838552"/>
    <lineage>
        <taxon>Bacteria</taxon>
        <taxon>Bacillati</taxon>
        <taxon>Bacillota</taxon>
        <taxon>Clostridia</taxon>
        <taxon>Lachnospirales</taxon>
        <taxon>Lachnospiraceae</taxon>
        <taxon>Eisenbergiella</taxon>
    </lineage>
</organism>
<proteinExistence type="predicted"/>